<keyword evidence="1" id="KW-0812">Transmembrane</keyword>
<dbReference type="Proteomes" id="UP000524462">
    <property type="component" value="Unassembled WGS sequence"/>
</dbReference>
<feature type="domain" description="Glycosyltransferase 2-like" evidence="2">
    <location>
        <begin position="48"/>
        <end position="183"/>
    </location>
</feature>
<keyword evidence="3" id="KW-0808">Transferase</keyword>
<dbReference type="PANTHER" id="PTHR43630:SF2">
    <property type="entry name" value="GLYCOSYLTRANSFERASE"/>
    <property type="match status" value="1"/>
</dbReference>
<reference evidence="3 4" key="1">
    <citation type="submission" date="2020-07" db="EMBL/GenBank/DDBJ databases">
        <title>Molecular and genomic characterization of Streptococcus porcinus isolated from diseased swine in Brazil.</title>
        <authorList>
            <person name="Moreno L.Z."/>
            <person name="Matajira C.E.C."/>
            <person name="Poor A.P."/>
            <person name="Dutra M.C."/>
            <person name="Moreno A.M."/>
        </authorList>
    </citation>
    <scope>NUCLEOTIDE SEQUENCE [LARGE SCALE GENOMIC DNA]</scope>
    <source>
        <strain evidence="3 4">SP0816-2</strain>
    </source>
</reference>
<dbReference type="SUPFAM" id="SSF53448">
    <property type="entry name" value="Nucleotide-diphospho-sugar transferases"/>
    <property type="match status" value="1"/>
</dbReference>
<feature type="transmembrane region" description="Helical" evidence="1">
    <location>
        <begin position="350"/>
        <end position="369"/>
    </location>
</feature>
<dbReference type="EMBL" id="JACEGE010000024">
    <property type="protein sequence ID" value="MBA2796623.1"/>
    <property type="molecule type" value="Genomic_DNA"/>
</dbReference>
<evidence type="ECO:0000259" key="2">
    <source>
        <dbReference type="Pfam" id="PF00535"/>
    </source>
</evidence>
<dbReference type="InterPro" id="IPR029044">
    <property type="entry name" value="Nucleotide-diphossugar_trans"/>
</dbReference>
<evidence type="ECO:0000313" key="4">
    <source>
        <dbReference type="Proteomes" id="UP000524462"/>
    </source>
</evidence>
<dbReference type="InterPro" id="IPR001173">
    <property type="entry name" value="Glyco_trans_2-like"/>
</dbReference>
<proteinExistence type="predicted"/>
<dbReference type="AlphaFoldDB" id="A0A7W0ARW3"/>
<accession>A0A7W0ARW3</accession>
<sequence length="383" mass="44366">MTFIKLVFWISVFMIIWANIGYPLFILILGKILKKKNSKMLNYEPSVTIMIVAHNEEKVIEEKLNNVLKLSYPAEKLSILVTSDNSTDLTNEIVEKYVQDYKNITLYKVKGRKGKTNAQNEAARLVNSEILVMTDANAMLDKNAISELVSSFTENVAYVAGKLVYINSNNSLTSQSETKYWDLDTRIREIESDIQTITAGNGALYAIRTLEYVDFDPLMSHDSMMPLYYALNGKRAIANHKALVYEKAGENNKDEFNRKVRMSRITLKFILPSLSILNILKYKWFTIFYLGHRTSRYLLWFNHIVTYLINVFLISHGFIYLLTFLVQNIIYLLAFGKFYLNINNKFTNVISYYCMTILAQLIGVVKTILRKNKPFWEKAESTR</sequence>
<comment type="caution">
    <text evidence="3">The sequence shown here is derived from an EMBL/GenBank/DDBJ whole genome shotgun (WGS) entry which is preliminary data.</text>
</comment>
<keyword evidence="1" id="KW-1133">Transmembrane helix</keyword>
<dbReference type="CDD" id="cd06439">
    <property type="entry name" value="CESA_like_1"/>
    <property type="match status" value="1"/>
</dbReference>
<dbReference type="Pfam" id="PF00535">
    <property type="entry name" value="Glycos_transf_2"/>
    <property type="match status" value="1"/>
</dbReference>
<dbReference type="PANTHER" id="PTHR43630">
    <property type="entry name" value="POLY-BETA-1,6-N-ACETYL-D-GLUCOSAMINE SYNTHASE"/>
    <property type="match status" value="1"/>
</dbReference>
<organism evidence="3 4">
    <name type="scientific">Streptococcus porcinus</name>
    <dbReference type="NCBI Taxonomy" id="1340"/>
    <lineage>
        <taxon>Bacteria</taxon>
        <taxon>Bacillati</taxon>
        <taxon>Bacillota</taxon>
        <taxon>Bacilli</taxon>
        <taxon>Lactobacillales</taxon>
        <taxon>Streptococcaceae</taxon>
        <taxon>Streptococcus</taxon>
    </lineage>
</organism>
<dbReference type="GO" id="GO:0016740">
    <property type="term" value="F:transferase activity"/>
    <property type="evidence" value="ECO:0007669"/>
    <property type="project" value="UniProtKB-KW"/>
</dbReference>
<keyword evidence="1" id="KW-0472">Membrane</keyword>
<protein>
    <submittedName>
        <fullName evidence="3">Glycosyltransferase family 2 protein</fullName>
    </submittedName>
</protein>
<feature type="transmembrane region" description="Helical" evidence="1">
    <location>
        <begin position="6"/>
        <end position="30"/>
    </location>
</feature>
<gene>
    <name evidence="3" type="ORF">H1B29_09050</name>
</gene>
<evidence type="ECO:0000313" key="3">
    <source>
        <dbReference type="EMBL" id="MBA2796623.1"/>
    </source>
</evidence>
<dbReference type="Gene3D" id="3.90.550.10">
    <property type="entry name" value="Spore Coat Polysaccharide Biosynthesis Protein SpsA, Chain A"/>
    <property type="match status" value="1"/>
</dbReference>
<evidence type="ECO:0000256" key="1">
    <source>
        <dbReference type="SAM" id="Phobius"/>
    </source>
</evidence>
<feature type="transmembrane region" description="Helical" evidence="1">
    <location>
        <begin position="265"/>
        <end position="285"/>
    </location>
</feature>
<dbReference type="RefSeq" id="WP_181460532.1">
    <property type="nucleotide sequence ID" value="NZ_JACEGE010000024.1"/>
</dbReference>
<name>A0A7W0ARW3_STRPO</name>